<dbReference type="EMBL" id="LR590484">
    <property type="protein sequence ID" value="VTR45860.1"/>
    <property type="molecule type" value="Genomic_DNA"/>
</dbReference>
<protein>
    <submittedName>
        <fullName evidence="1">Iron-sulfur cluster biosynthesis transcriptional regulator SufR</fullName>
    </submittedName>
</protein>
<reference evidence="1 2" key="1">
    <citation type="submission" date="2019-05" db="EMBL/GenBank/DDBJ databases">
        <authorList>
            <consortium name="Pathogen Informatics"/>
        </authorList>
    </citation>
    <scope>NUCLEOTIDE SEQUENCE [LARGE SCALE GENOMIC DNA]</scope>
    <source>
        <strain evidence="1 2">NCTC11429</strain>
    </source>
</reference>
<evidence type="ECO:0000313" key="2">
    <source>
        <dbReference type="Proteomes" id="UP000308196"/>
    </source>
</evidence>
<name>A0A4U9VFW0_9SPHI</name>
<dbReference type="GO" id="GO:0006355">
    <property type="term" value="P:regulation of DNA-templated transcription"/>
    <property type="evidence" value="ECO:0007669"/>
    <property type="project" value="UniProtKB-ARBA"/>
</dbReference>
<dbReference type="InterPro" id="IPR036388">
    <property type="entry name" value="WH-like_DNA-bd_sf"/>
</dbReference>
<dbReference type="AlphaFoldDB" id="A0A4U9VFW0"/>
<dbReference type="SUPFAM" id="SSF46785">
    <property type="entry name" value="Winged helix' DNA-binding domain"/>
    <property type="match status" value="1"/>
</dbReference>
<dbReference type="STRING" id="1123265.GCA_000686625_01531"/>
<sequence length="208" mass="23452">MQKNPTDRLLLLLKMRTQATAALVATELGITKEGARKHLLNLAEQGLITSDTKSEGRGRPSTYYTLTSRGMAKFPDSHADITVQLLQSVKQLLGENALELLIGDREAKVYRKYADALSKARSIEEKLHIIAKKRTEEGYMASWQKEDNTYLFVENHCPICAAATECQGFCRSELNNFQQLIGADYSITRVEYIIENGSRCSYLIQKKD</sequence>
<accession>A0A4U9VFW0</accession>
<dbReference type="InterPro" id="IPR036390">
    <property type="entry name" value="WH_DNA-bd_sf"/>
</dbReference>
<organism evidence="1 2">
    <name type="scientific">Sphingobacterium thalpophilum</name>
    <dbReference type="NCBI Taxonomy" id="259"/>
    <lineage>
        <taxon>Bacteria</taxon>
        <taxon>Pseudomonadati</taxon>
        <taxon>Bacteroidota</taxon>
        <taxon>Sphingobacteriia</taxon>
        <taxon>Sphingobacteriales</taxon>
        <taxon>Sphingobacteriaceae</taxon>
        <taxon>Sphingobacterium</taxon>
    </lineage>
</organism>
<gene>
    <name evidence="1" type="ORF">NCTC11429_03282</name>
</gene>
<dbReference type="KEGG" id="stha:NCTC11429_03282"/>
<evidence type="ECO:0000313" key="1">
    <source>
        <dbReference type="EMBL" id="VTR45860.1"/>
    </source>
</evidence>
<dbReference type="Proteomes" id="UP000308196">
    <property type="component" value="Chromosome"/>
</dbReference>
<proteinExistence type="predicted"/>
<dbReference type="CDD" id="cd00090">
    <property type="entry name" value="HTH_ARSR"/>
    <property type="match status" value="1"/>
</dbReference>
<dbReference type="Gene3D" id="1.10.10.10">
    <property type="entry name" value="Winged helix-like DNA-binding domain superfamily/Winged helix DNA-binding domain"/>
    <property type="match status" value="1"/>
</dbReference>
<dbReference type="InterPro" id="IPR011991">
    <property type="entry name" value="ArsR-like_HTH"/>
</dbReference>